<organism evidence="2 3">
    <name type="scientific">Phyllobacterium myrsinacearum</name>
    <dbReference type="NCBI Taxonomy" id="28101"/>
    <lineage>
        <taxon>Bacteria</taxon>
        <taxon>Pseudomonadati</taxon>
        <taxon>Pseudomonadota</taxon>
        <taxon>Alphaproteobacteria</taxon>
        <taxon>Hyphomicrobiales</taxon>
        <taxon>Phyllobacteriaceae</taxon>
        <taxon>Phyllobacterium</taxon>
    </lineage>
</organism>
<dbReference type="OrthoDB" id="7907296at2"/>
<dbReference type="Pfam" id="PF01494">
    <property type="entry name" value="FAD_binding_3"/>
    <property type="match status" value="1"/>
</dbReference>
<evidence type="ECO:0000313" key="2">
    <source>
        <dbReference type="EMBL" id="PRD53474.1"/>
    </source>
</evidence>
<dbReference type="GO" id="GO:0071949">
    <property type="term" value="F:FAD binding"/>
    <property type="evidence" value="ECO:0007669"/>
    <property type="project" value="InterPro"/>
</dbReference>
<keyword evidence="2" id="KW-0503">Monooxygenase</keyword>
<keyword evidence="2" id="KW-0560">Oxidoreductase</keyword>
<dbReference type="EMBL" id="PVBT01000003">
    <property type="protein sequence ID" value="PRD53474.1"/>
    <property type="molecule type" value="Genomic_DNA"/>
</dbReference>
<dbReference type="InterPro" id="IPR051205">
    <property type="entry name" value="UbiH/COQ6_monooxygenase"/>
</dbReference>
<dbReference type="RefSeq" id="WP_105734476.1">
    <property type="nucleotide sequence ID" value="NZ_PVBT01000003.1"/>
</dbReference>
<gene>
    <name evidence="2" type="ORF">C5750_14015</name>
</gene>
<reference evidence="2 3" key="1">
    <citation type="submission" date="2018-02" db="EMBL/GenBank/DDBJ databases">
        <title>The draft genome of Phyllobacterium myrsinacearum DSM5892.</title>
        <authorList>
            <person name="Li L."/>
            <person name="Liu L."/>
            <person name="Zhang X."/>
            <person name="Wang T."/>
        </authorList>
    </citation>
    <scope>NUCLEOTIDE SEQUENCE [LARGE SCALE GENOMIC DNA]</scope>
    <source>
        <strain evidence="2 3">DSM 5892</strain>
    </source>
</reference>
<evidence type="ECO:0000313" key="3">
    <source>
        <dbReference type="Proteomes" id="UP000238563"/>
    </source>
</evidence>
<feature type="domain" description="FAD-binding" evidence="1">
    <location>
        <begin position="17"/>
        <end position="82"/>
    </location>
</feature>
<dbReference type="PANTHER" id="PTHR43876:SF7">
    <property type="entry name" value="UBIQUINONE BIOSYNTHESIS MONOOXYGENASE COQ6, MITOCHONDRIAL"/>
    <property type="match status" value="1"/>
</dbReference>
<name>A0A2S9JK69_9HYPH</name>
<evidence type="ECO:0000259" key="1">
    <source>
        <dbReference type="Pfam" id="PF01494"/>
    </source>
</evidence>
<dbReference type="PANTHER" id="PTHR43876">
    <property type="entry name" value="UBIQUINONE BIOSYNTHESIS MONOOXYGENASE COQ6, MITOCHONDRIAL"/>
    <property type="match status" value="1"/>
</dbReference>
<dbReference type="Gene3D" id="3.50.50.60">
    <property type="entry name" value="FAD/NAD(P)-binding domain"/>
    <property type="match status" value="1"/>
</dbReference>
<protein>
    <submittedName>
        <fullName evidence="2">FAD-binding monooxygenase</fullName>
    </submittedName>
</protein>
<accession>A0A2S9JK69</accession>
<dbReference type="PRINTS" id="PR00420">
    <property type="entry name" value="RNGMNOXGNASE"/>
</dbReference>
<dbReference type="AlphaFoldDB" id="A0A2S9JK69"/>
<sequence length="398" mass="44389">MVERELAIQGTEAQPIQTDVVIIGGGLAGASAATALFRQGYDVTLISSHDRHPPDFRAEKVAQTQMDLFERIGLGDVVRAEVTAFDGVWLYRFGRFERTTTREYGGDYSDLVNTLRRAIPSGVRSLVGRVDDIATSENLQDVTLSDGRKFTARLLIVATGLGDTIRKKLGIERDIISPQHSLCCGFDLVQPPSHFPFPSLVWNGAKFNDRVSYLTLFPIGDKIRANFFVYRKSSEEWTRSFRDQPEQGLRALMPGLEKTFGELTITGPVIARPIDLVQVRNHKQDGVVLIGDAFCVVCPITGTGIEKALTDVDRLCNTYIPRWFKSAGMSKAKIGEFYADPVKTARDASAMKMSFNAKKIKTDLGMRWKLRRLRSNTLGRARYVVRATVKQLRSPAPK</sequence>
<dbReference type="InterPro" id="IPR036188">
    <property type="entry name" value="FAD/NAD-bd_sf"/>
</dbReference>
<dbReference type="Proteomes" id="UP000238563">
    <property type="component" value="Unassembled WGS sequence"/>
</dbReference>
<dbReference type="SUPFAM" id="SSF51905">
    <property type="entry name" value="FAD/NAD(P)-binding domain"/>
    <property type="match status" value="1"/>
</dbReference>
<proteinExistence type="predicted"/>
<dbReference type="GO" id="GO:0004497">
    <property type="term" value="F:monooxygenase activity"/>
    <property type="evidence" value="ECO:0007669"/>
    <property type="project" value="UniProtKB-KW"/>
</dbReference>
<keyword evidence="3" id="KW-1185">Reference proteome</keyword>
<comment type="caution">
    <text evidence="2">The sequence shown here is derived from an EMBL/GenBank/DDBJ whole genome shotgun (WGS) entry which is preliminary data.</text>
</comment>
<dbReference type="InterPro" id="IPR002938">
    <property type="entry name" value="FAD-bd"/>
</dbReference>